<keyword evidence="2" id="KW-0472">Membrane</keyword>
<proteinExistence type="inferred from homology"/>
<keyword evidence="2" id="KW-0812">Transmembrane</keyword>
<dbReference type="EMBL" id="BGZK01001070">
    <property type="protein sequence ID" value="GBP70335.1"/>
    <property type="molecule type" value="Genomic_DNA"/>
</dbReference>
<dbReference type="PANTHER" id="PTHR19444">
    <property type="entry name" value="UNC-93 RELATED"/>
    <property type="match status" value="1"/>
</dbReference>
<comment type="caution">
    <text evidence="3">The sequence shown here is derived from an EMBL/GenBank/DDBJ whole genome shotgun (WGS) entry which is preliminary data.</text>
</comment>
<name>A0A4C1Y7B5_EUMVA</name>
<evidence type="ECO:0000256" key="2">
    <source>
        <dbReference type="SAM" id="Phobius"/>
    </source>
</evidence>
<dbReference type="PANTHER" id="PTHR19444:SF50">
    <property type="match status" value="1"/>
</dbReference>
<sequence length="133" mass="14460">MLFTLAKCGLRAGDDWCHHCGDKVPDRPNLTLRRTERGNTNLVPPSPAKIQMIAGIYLACMAGAVVMVSVGVDSLTRYSKDRSSASGKSGVQLLAVTLRQLRHKYQLLLLPVIGFIGAEQAFMAADFTQVTQI</sequence>
<dbReference type="GO" id="GO:0005886">
    <property type="term" value="C:plasma membrane"/>
    <property type="evidence" value="ECO:0007669"/>
    <property type="project" value="TreeGrafter"/>
</dbReference>
<comment type="similarity">
    <text evidence="1">Belongs to the unc-93 family.</text>
</comment>
<dbReference type="Proteomes" id="UP000299102">
    <property type="component" value="Unassembled WGS sequence"/>
</dbReference>
<keyword evidence="4" id="KW-1185">Reference proteome</keyword>
<dbReference type="STRING" id="151549.A0A4C1Y7B5"/>
<evidence type="ECO:0000313" key="4">
    <source>
        <dbReference type="Proteomes" id="UP000299102"/>
    </source>
</evidence>
<dbReference type="GO" id="GO:0015459">
    <property type="term" value="F:potassium channel regulator activity"/>
    <property type="evidence" value="ECO:0007669"/>
    <property type="project" value="TreeGrafter"/>
</dbReference>
<organism evidence="3 4">
    <name type="scientific">Eumeta variegata</name>
    <name type="common">Bagworm moth</name>
    <name type="synonym">Eumeta japonica</name>
    <dbReference type="NCBI Taxonomy" id="151549"/>
    <lineage>
        <taxon>Eukaryota</taxon>
        <taxon>Metazoa</taxon>
        <taxon>Ecdysozoa</taxon>
        <taxon>Arthropoda</taxon>
        <taxon>Hexapoda</taxon>
        <taxon>Insecta</taxon>
        <taxon>Pterygota</taxon>
        <taxon>Neoptera</taxon>
        <taxon>Endopterygota</taxon>
        <taxon>Lepidoptera</taxon>
        <taxon>Glossata</taxon>
        <taxon>Ditrysia</taxon>
        <taxon>Tineoidea</taxon>
        <taxon>Psychidae</taxon>
        <taxon>Oiketicinae</taxon>
        <taxon>Eumeta</taxon>
    </lineage>
</organism>
<keyword evidence="2" id="KW-1133">Transmembrane helix</keyword>
<feature type="transmembrane region" description="Helical" evidence="2">
    <location>
        <begin position="50"/>
        <end position="72"/>
    </location>
</feature>
<dbReference type="GO" id="GO:0043266">
    <property type="term" value="P:regulation of potassium ion transport"/>
    <property type="evidence" value="ECO:0007669"/>
    <property type="project" value="TreeGrafter"/>
</dbReference>
<reference evidence="3 4" key="1">
    <citation type="journal article" date="2019" name="Commun. Biol.">
        <title>The bagworm genome reveals a unique fibroin gene that provides high tensile strength.</title>
        <authorList>
            <person name="Kono N."/>
            <person name="Nakamura H."/>
            <person name="Ohtoshi R."/>
            <person name="Tomita M."/>
            <person name="Numata K."/>
            <person name="Arakawa K."/>
        </authorList>
    </citation>
    <scope>NUCLEOTIDE SEQUENCE [LARGE SCALE GENOMIC DNA]</scope>
</reference>
<protein>
    <submittedName>
        <fullName evidence="3">UNC93-like protein</fullName>
    </submittedName>
</protein>
<evidence type="ECO:0000256" key="1">
    <source>
        <dbReference type="ARBA" id="ARBA00009172"/>
    </source>
</evidence>
<gene>
    <name evidence="3" type="ORF">EVAR_48262_1</name>
</gene>
<dbReference type="GO" id="GO:0055120">
    <property type="term" value="C:striated muscle dense body"/>
    <property type="evidence" value="ECO:0007669"/>
    <property type="project" value="TreeGrafter"/>
</dbReference>
<accession>A0A4C1Y7B5</accession>
<dbReference type="GO" id="GO:0006937">
    <property type="term" value="P:regulation of muscle contraction"/>
    <property type="evidence" value="ECO:0007669"/>
    <property type="project" value="TreeGrafter"/>
</dbReference>
<dbReference type="OrthoDB" id="78663at2759"/>
<dbReference type="AlphaFoldDB" id="A0A4C1Y7B5"/>
<feature type="transmembrane region" description="Helical" evidence="2">
    <location>
        <begin position="107"/>
        <end position="125"/>
    </location>
</feature>
<dbReference type="InterPro" id="IPR051951">
    <property type="entry name" value="UNC-93_regulatory"/>
</dbReference>
<evidence type="ECO:0000313" key="3">
    <source>
        <dbReference type="EMBL" id="GBP70335.1"/>
    </source>
</evidence>